<dbReference type="InterPro" id="IPR001680">
    <property type="entry name" value="WD40_rpt"/>
</dbReference>
<evidence type="ECO:0000313" key="12">
    <source>
        <dbReference type="EMBL" id="GES72545.1"/>
    </source>
</evidence>
<gene>
    <name evidence="12" type="ORF">RCL2_000011100</name>
</gene>
<dbReference type="PROSITE" id="PS50280">
    <property type="entry name" value="SET"/>
    <property type="match status" value="1"/>
</dbReference>
<evidence type="ECO:0000259" key="9">
    <source>
        <dbReference type="PROSITE" id="PS50280"/>
    </source>
</evidence>
<feature type="region of interest" description="Disordered" evidence="8">
    <location>
        <begin position="681"/>
        <end position="705"/>
    </location>
</feature>
<dbReference type="SUPFAM" id="SSF50978">
    <property type="entry name" value="WD40 repeat-like"/>
    <property type="match status" value="1"/>
</dbReference>
<evidence type="ECO:0000256" key="5">
    <source>
        <dbReference type="ARBA" id="ARBA00023015"/>
    </source>
</evidence>
<dbReference type="InterPro" id="IPR036322">
    <property type="entry name" value="WD40_repeat_dom_sf"/>
</dbReference>
<dbReference type="SMART" id="SM00320">
    <property type="entry name" value="WD40"/>
    <property type="match status" value="5"/>
</dbReference>
<dbReference type="CDD" id="cd00167">
    <property type="entry name" value="SANT"/>
    <property type="match status" value="1"/>
</dbReference>
<dbReference type="CDD" id="cd10519">
    <property type="entry name" value="SET_EZH"/>
    <property type="match status" value="1"/>
</dbReference>
<evidence type="ECO:0000259" key="10">
    <source>
        <dbReference type="PROSITE" id="PS50866"/>
    </source>
</evidence>
<keyword evidence="4" id="KW-0949">S-adenosyl-L-methionine</keyword>
<dbReference type="GO" id="GO:0032259">
    <property type="term" value="P:methylation"/>
    <property type="evidence" value="ECO:0007669"/>
    <property type="project" value="UniProtKB-KW"/>
</dbReference>
<dbReference type="InterPro" id="IPR001005">
    <property type="entry name" value="SANT/Myb"/>
</dbReference>
<dbReference type="EMBL" id="BLAL01000002">
    <property type="protein sequence ID" value="GES72545.1"/>
    <property type="molecule type" value="Genomic_DNA"/>
</dbReference>
<dbReference type="Pfam" id="PF01105">
    <property type="entry name" value="EMP24_GP25L"/>
    <property type="match status" value="1"/>
</dbReference>
<feature type="compositionally biased region" description="Low complexity" evidence="8">
    <location>
        <begin position="685"/>
        <end position="695"/>
    </location>
</feature>
<dbReference type="GO" id="GO:0003682">
    <property type="term" value="F:chromatin binding"/>
    <property type="evidence" value="ECO:0007669"/>
    <property type="project" value="TreeGrafter"/>
</dbReference>
<dbReference type="InterPro" id="IPR001214">
    <property type="entry name" value="SET_dom"/>
</dbReference>
<evidence type="ECO:0000256" key="2">
    <source>
        <dbReference type="ARBA" id="ARBA00022603"/>
    </source>
</evidence>
<feature type="domain" description="GOLD" evidence="10">
    <location>
        <begin position="1335"/>
        <end position="1429"/>
    </location>
</feature>
<dbReference type="InterPro" id="IPR046341">
    <property type="entry name" value="SET_dom_sf"/>
</dbReference>
<dbReference type="Gene3D" id="2.130.10.10">
    <property type="entry name" value="YVTN repeat-like/Quinoprotein amine dehydrogenase"/>
    <property type="match status" value="3"/>
</dbReference>
<dbReference type="SMART" id="SM00317">
    <property type="entry name" value="SET"/>
    <property type="match status" value="1"/>
</dbReference>
<dbReference type="Pfam" id="PF21358">
    <property type="entry name" value="Ezh2_MCSS"/>
    <property type="match status" value="1"/>
</dbReference>
<comment type="catalytic activity">
    <reaction evidence="7">
        <text>L-lysyl(27)-[histone H3] + 3 S-adenosyl-L-methionine = N(6),N(6),N(6)-trimethyl-L-lysyl(27)-[histone H3] + 3 S-adenosyl-L-homocysteine + 3 H(+)</text>
        <dbReference type="Rhea" id="RHEA:60292"/>
        <dbReference type="Rhea" id="RHEA-COMP:15535"/>
        <dbReference type="Rhea" id="RHEA-COMP:15548"/>
        <dbReference type="ChEBI" id="CHEBI:15378"/>
        <dbReference type="ChEBI" id="CHEBI:29969"/>
        <dbReference type="ChEBI" id="CHEBI:57856"/>
        <dbReference type="ChEBI" id="CHEBI:59789"/>
        <dbReference type="ChEBI" id="CHEBI:61961"/>
        <dbReference type="EC" id="2.1.1.356"/>
    </reaction>
</comment>
<dbReference type="InterPro" id="IPR009038">
    <property type="entry name" value="GOLD_dom"/>
</dbReference>
<dbReference type="OrthoDB" id="5588835at2759"/>
<dbReference type="GO" id="GO:0005634">
    <property type="term" value="C:nucleus"/>
    <property type="evidence" value="ECO:0007669"/>
    <property type="project" value="TreeGrafter"/>
</dbReference>
<dbReference type="Pfam" id="PF00400">
    <property type="entry name" value="WD40"/>
    <property type="match status" value="1"/>
</dbReference>
<protein>
    <recommendedName>
        <fullName evidence="1">[histone H3]-lysine(27) N-trimethyltransferase</fullName>
        <ecNumber evidence="1">2.1.1.356</ecNumber>
    </recommendedName>
</protein>
<feature type="compositionally biased region" description="Basic and acidic residues" evidence="8">
    <location>
        <begin position="946"/>
        <end position="962"/>
    </location>
</feature>
<accession>A0A8H3Q9P6</accession>
<feature type="region of interest" description="Disordered" evidence="8">
    <location>
        <begin position="1"/>
        <end position="24"/>
    </location>
</feature>
<feature type="region of interest" description="Disordered" evidence="8">
    <location>
        <begin position="38"/>
        <end position="75"/>
    </location>
</feature>
<dbReference type="PROSITE" id="PS50866">
    <property type="entry name" value="GOLD"/>
    <property type="match status" value="1"/>
</dbReference>
<evidence type="ECO:0000256" key="7">
    <source>
        <dbReference type="ARBA" id="ARBA00048568"/>
    </source>
</evidence>
<organism evidence="12 13">
    <name type="scientific">Rhizophagus clarus</name>
    <dbReference type="NCBI Taxonomy" id="94130"/>
    <lineage>
        <taxon>Eukaryota</taxon>
        <taxon>Fungi</taxon>
        <taxon>Fungi incertae sedis</taxon>
        <taxon>Mucoromycota</taxon>
        <taxon>Glomeromycotina</taxon>
        <taxon>Glomeromycetes</taxon>
        <taxon>Glomerales</taxon>
        <taxon>Glomeraceae</taxon>
        <taxon>Rhizophagus</taxon>
    </lineage>
</organism>
<keyword evidence="2 12" id="KW-0489">Methyltransferase</keyword>
<dbReference type="PANTHER" id="PTHR45747:SF4">
    <property type="entry name" value="HISTONE-LYSINE N-METHYLTRANSFERASE E(Z)"/>
    <property type="match status" value="1"/>
</dbReference>
<feature type="domain" description="SET" evidence="9">
    <location>
        <begin position="1166"/>
        <end position="1281"/>
    </location>
</feature>
<dbReference type="FunFam" id="2.170.270.10:FF:000001">
    <property type="entry name" value="Putative histone-lysine N-methyltransferase EZH2"/>
    <property type="match status" value="1"/>
</dbReference>
<dbReference type="SMART" id="SM01190">
    <property type="entry name" value="EMP24_GP25L"/>
    <property type="match status" value="1"/>
</dbReference>
<dbReference type="Pfam" id="PF00856">
    <property type="entry name" value="SET"/>
    <property type="match status" value="1"/>
</dbReference>
<keyword evidence="6" id="KW-0804">Transcription</keyword>
<evidence type="ECO:0000313" key="13">
    <source>
        <dbReference type="Proteomes" id="UP000615446"/>
    </source>
</evidence>
<evidence type="ECO:0000256" key="6">
    <source>
        <dbReference type="ARBA" id="ARBA00023163"/>
    </source>
</evidence>
<dbReference type="Proteomes" id="UP000615446">
    <property type="component" value="Unassembled WGS sequence"/>
</dbReference>
<dbReference type="InterPro" id="IPR048358">
    <property type="entry name" value="EZH1/2_MCSS"/>
</dbReference>
<dbReference type="PROSITE" id="PS51633">
    <property type="entry name" value="CXC"/>
    <property type="match status" value="1"/>
</dbReference>
<feature type="region of interest" description="Disordered" evidence="8">
    <location>
        <begin position="888"/>
        <end position="915"/>
    </location>
</feature>
<feature type="region of interest" description="Disordered" evidence="8">
    <location>
        <begin position="946"/>
        <end position="966"/>
    </location>
</feature>
<dbReference type="InterPro" id="IPR015943">
    <property type="entry name" value="WD40/YVTN_repeat-like_dom_sf"/>
</dbReference>
<dbReference type="PANTHER" id="PTHR45747">
    <property type="entry name" value="HISTONE-LYSINE N-METHYLTRANSFERASE E(Z)"/>
    <property type="match status" value="1"/>
</dbReference>
<evidence type="ECO:0000256" key="8">
    <source>
        <dbReference type="SAM" id="MobiDB-lite"/>
    </source>
</evidence>
<dbReference type="EC" id="2.1.1.356" evidence="1"/>
<evidence type="ECO:0000259" key="11">
    <source>
        <dbReference type="PROSITE" id="PS51633"/>
    </source>
</evidence>
<evidence type="ECO:0000256" key="4">
    <source>
        <dbReference type="ARBA" id="ARBA00022691"/>
    </source>
</evidence>
<proteinExistence type="predicted"/>
<feature type="compositionally biased region" description="Polar residues" evidence="8">
    <location>
        <begin position="1"/>
        <end position="17"/>
    </location>
</feature>
<name>A0A8H3Q9P6_9GLOM</name>
<keyword evidence="3 12" id="KW-0808">Transferase</keyword>
<sequence length="1519" mass="173910">MSGEQNALRRSQRTSTLSKRKQEQLLTEQARLTERQAALEAKKKKAKTISEKDKKNHKATTKPLQPPEIETTSDNLKMEGAGETFSLEDIQTITTGKKDEKEVDNSCEESSVKQEKKTAIIKLRIKNKDSGSSANSKGKEITNSKGKSKAILSTKSKKTKKLEGSKAPQYVPSNIDKLASTYPDNYWQFHAESNNGMINYLNFQYQLQLINVDVRDQGPITGMTLSPDGTMLVTFCNVGAARIWDTREFKLIQKLRDTEEKNIDEFFVGKFTHDQTHLVVGGKLKDRNRWSEEDDDNHILPCPLKIFDVISGKVIARLEGHSEEVLCIKNITYKGEPYFLTTSQDGYIIKWKLQEDWTTLISKTRMEDGITCMAFTVSFVPNTGNRYFMAATDEHVRLYDFEAAQLVQTFSGNMYSQYCDCAKFIYPVESLEGDSDDNDSAQEGSSKAIKKQSKPKSAYLITRGVEILDAEGGKIASRVNVCILHKLNFPTKKGGLFNLEEIRRYHHKDYHSNSWLIKISSNGRYLAAPTMDGGVFIFNLKNGQVTGILRDHDDLEVRDVIFHPWKPLLFTCADDGCVKIYTYSFLENDELNEQLGTTWEEIYQKMSKRHIKPLTVLRDEVQQYYFETREYFYDSKHSENKVTVLESSEKVKQLWQENESLFRVKFPKFQGDPYPEIESLHISKGRSSTGSGSPKSPKEKKHAAKIDLNIQDSLSASHRKKRYEKRQAASVPVQNQIPRYAFWTPIIRSSKTEDDPVLRHLYYFGEDSEDDGDIDYSDVYEDSIVGRNTIDPEGEQIAVRTLQRIFNQNNVSVGLVEKSLIKIDPKQSKGVTTPSRMGRSPITVNRIIEVDDHDVEIVEVVVNALAKILKGKEIKMLLHKYLEYARKLEPPSSTTESTSTPDDSSDMEIESPKSENNVNLMMHSYSSLWCRRCYVYDCKLHGTDFRPSENRKRPRPQNDKNKPCGPDCYMHLKREARSPYDKWNDVEIALFRKATLLIGSKNYCQIADIIPSKNCKQVFRRSRTFGEVEKEQEVEVGSSSDEAKKKSRKIMTKIVIDAENHSEYHPCDHPGRPCDFNCPCKKGNVPCEKYCHCDLDCPRRFPGCNCYGFGKTCSNRGCICFTNYRECDPDLCGCTASECNTSHSVSETDMGRSLCKNVAIQRRQAKHTIVGISTVAGWGLFVREHVKKNEYLGEYIGEVISQTEADRRGKIYDKRRTSFLFNLNKEFVVDATRKGNKFRFINHSQDPNAYCRVTLVKGEHRIGIYALCDLEPGSELFFDYRYDGEALKFVPLERELAASPDLQIKSCVIRLKSNMDIVESEFDNCYNDILLSTEQKCFLEELPKDTLVVGTYKAEEWSDTQQQYIENPQLGIQITVEELPLLHRIINQKGASRGRFTFTAAESGDHAICLSTNSSGWFSNSQIKLHLDMVIGETTSEEENDKEHFSDLAQRVRDLNHRIADIRREQGYQREREAEFRDQSELTNSRVVYWTIAQLVVLGVTCLWQLQHLKSFFEAKKLV</sequence>
<feature type="region of interest" description="Disordered" evidence="8">
    <location>
        <begin position="128"/>
        <end position="165"/>
    </location>
</feature>
<feature type="compositionally biased region" description="Low complexity" evidence="8">
    <location>
        <begin position="890"/>
        <end position="902"/>
    </location>
</feature>
<dbReference type="Gene3D" id="2.170.270.10">
    <property type="entry name" value="SET domain"/>
    <property type="match status" value="1"/>
</dbReference>
<reference evidence="12" key="1">
    <citation type="submission" date="2019-10" db="EMBL/GenBank/DDBJ databases">
        <title>Conservation and host-specific expression of non-tandemly repeated heterogenous ribosome RNA gene in arbuscular mycorrhizal fungi.</title>
        <authorList>
            <person name="Maeda T."/>
            <person name="Kobayashi Y."/>
            <person name="Nakagawa T."/>
            <person name="Ezawa T."/>
            <person name="Yamaguchi K."/>
            <person name="Bino T."/>
            <person name="Nishimoto Y."/>
            <person name="Shigenobu S."/>
            <person name="Kawaguchi M."/>
        </authorList>
    </citation>
    <scope>NUCLEOTIDE SEQUENCE</scope>
    <source>
        <strain evidence="12">HR1</strain>
    </source>
</reference>
<evidence type="ECO:0000256" key="1">
    <source>
        <dbReference type="ARBA" id="ARBA00012186"/>
    </source>
</evidence>
<keyword evidence="5" id="KW-0805">Transcription regulation</keyword>
<dbReference type="GO" id="GO:0140951">
    <property type="term" value="F:histone H3K27 trimethyltransferase activity"/>
    <property type="evidence" value="ECO:0007669"/>
    <property type="project" value="UniProtKB-EC"/>
</dbReference>
<dbReference type="SUPFAM" id="SSF82199">
    <property type="entry name" value="SET domain"/>
    <property type="match status" value="1"/>
</dbReference>
<evidence type="ECO:0000256" key="3">
    <source>
        <dbReference type="ARBA" id="ARBA00022679"/>
    </source>
</evidence>
<comment type="caution">
    <text evidence="12">The sequence shown here is derived from an EMBL/GenBank/DDBJ whole genome shotgun (WGS) entry which is preliminary data.</text>
</comment>
<dbReference type="InterPro" id="IPR045318">
    <property type="entry name" value="EZH1/2-like"/>
</dbReference>
<feature type="domain" description="CXC" evidence="11">
    <location>
        <begin position="1047"/>
        <end position="1151"/>
    </location>
</feature>
<dbReference type="InterPro" id="IPR026489">
    <property type="entry name" value="CXC_dom"/>
</dbReference>
<dbReference type="GO" id="GO:0031507">
    <property type="term" value="P:heterochromatin formation"/>
    <property type="evidence" value="ECO:0007669"/>
    <property type="project" value="TreeGrafter"/>
</dbReference>